<dbReference type="EMBL" id="SBIP01000002">
    <property type="protein sequence ID" value="RWX78966.1"/>
    <property type="molecule type" value="Genomic_DNA"/>
</dbReference>
<accession>A0A444LIV1</accession>
<protein>
    <submittedName>
        <fullName evidence="1">Glycosyltransferase family 1 protein</fullName>
    </submittedName>
</protein>
<keyword evidence="1" id="KW-0808">Transferase</keyword>
<dbReference type="AlphaFoldDB" id="A0A444LIV1"/>
<dbReference type="SUPFAM" id="SSF53756">
    <property type="entry name" value="UDP-Glycosyltransferase/glycogen phosphorylase"/>
    <property type="match status" value="1"/>
</dbReference>
<dbReference type="Gene3D" id="3.40.50.2000">
    <property type="entry name" value="Glycogen Phosphorylase B"/>
    <property type="match status" value="1"/>
</dbReference>
<organism evidence="1 2">
    <name type="scientific">Neorhizobium lilium</name>
    <dbReference type="NCBI Taxonomy" id="2503024"/>
    <lineage>
        <taxon>Bacteria</taxon>
        <taxon>Pseudomonadati</taxon>
        <taxon>Pseudomonadota</taxon>
        <taxon>Alphaproteobacteria</taxon>
        <taxon>Hyphomicrobiales</taxon>
        <taxon>Rhizobiaceae</taxon>
        <taxon>Rhizobium/Agrobacterium group</taxon>
        <taxon>Neorhizobium</taxon>
    </lineage>
</organism>
<name>A0A444LIV1_9HYPH</name>
<evidence type="ECO:0000313" key="2">
    <source>
        <dbReference type="Proteomes" id="UP000287687"/>
    </source>
</evidence>
<reference evidence="1 2" key="1">
    <citation type="submission" date="2019-01" db="EMBL/GenBank/DDBJ databases">
        <title>The draft genome of Rhizobium sp. 24NR.</title>
        <authorList>
            <person name="Liu L."/>
            <person name="Liang L."/>
            <person name="Shi S."/>
            <person name="Xu L."/>
            <person name="Wang X."/>
            <person name="Li L."/>
            <person name="Zhang X."/>
        </authorList>
    </citation>
    <scope>NUCLEOTIDE SEQUENCE [LARGE SCALE GENOMIC DNA]</scope>
    <source>
        <strain evidence="1 2">24NR</strain>
    </source>
</reference>
<dbReference type="Pfam" id="PF13692">
    <property type="entry name" value="Glyco_trans_1_4"/>
    <property type="match status" value="1"/>
</dbReference>
<evidence type="ECO:0000313" key="1">
    <source>
        <dbReference type="EMBL" id="RWX78966.1"/>
    </source>
</evidence>
<dbReference type="PANTHER" id="PTHR12526:SF630">
    <property type="entry name" value="GLYCOSYLTRANSFERASE"/>
    <property type="match status" value="1"/>
</dbReference>
<dbReference type="OrthoDB" id="9769600at2"/>
<comment type="caution">
    <text evidence="1">The sequence shown here is derived from an EMBL/GenBank/DDBJ whole genome shotgun (WGS) entry which is preliminary data.</text>
</comment>
<dbReference type="PANTHER" id="PTHR12526">
    <property type="entry name" value="GLYCOSYLTRANSFERASE"/>
    <property type="match status" value="1"/>
</dbReference>
<dbReference type="GO" id="GO:0016740">
    <property type="term" value="F:transferase activity"/>
    <property type="evidence" value="ECO:0007669"/>
    <property type="project" value="UniProtKB-KW"/>
</dbReference>
<dbReference type="RefSeq" id="WP_128442941.1">
    <property type="nucleotide sequence ID" value="NZ_SBIP01000002.1"/>
</dbReference>
<dbReference type="Proteomes" id="UP000287687">
    <property type="component" value="Unassembled WGS sequence"/>
</dbReference>
<gene>
    <name evidence="1" type="ORF">EPK99_10350</name>
</gene>
<proteinExistence type="predicted"/>
<sequence>MRPVPNISSIRSSTPTQILVCLSHLRWNFVYQRPQHLLSRAAKNHLVFFLEEPLFEDISEPRLDLNHTPEGVRVGVPILPHGLSHREIVEAQKDMLDDLLAALPPLTLAFWYYTPMALEFSRHIEPDVLVYDNMDELSAFRGAPAPLLALERELFERADVVFTGGESLYEAKRGRHHNVQCFPSSIDVSHFGKTRALSRKISKTHVPDAPRLGFFGVIDERMDPDLVAAIADLRPAWQIDMVGPVVKIDPALLPQRDNLHWLGSRSYQELPQEMARWDIGIMPFAINEATRFISPTKTPEFLAAGLPVVCTPIRDVIRPYGQLGLVEIAATAEEMVAKIEILLARPRELWLAEVDAHLAKNSWDRTWDGMNAAMGEASNSLATGFAFAAKERANV</sequence>
<keyword evidence="2" id="KW-1185">Reference proteome</keyword>